<dbReference type="GO" id="GO:0016020">
    <property type="term" value="C:membrane"/>
    <property type="evidence" value="ECO:0007669"/>
    <property type="project" value="TreeGrafter"/>
</dbReference>
<evidence type="ECO:0000313" key="3">
    <source>
        <dbReference type="EMBL" id="MBL0421929.1"/>
    </source>
</evidence>
<dbReference type="InterPro" id="IPR002656">
    <property type="entry name" value="Acyl_transf_3_dom"/>
</dbReference>
<comment type="caution">
    <text evidence="3">The sequence shown here is derived from an EMBL/GenBank/DDBJ whole genome shotgun (WGS) entry which is preliminary data.</text>
</comment>
<evidence type="ECO:0000259" key="2">
    <source>
        <dbReference type="Pfam" id="PF01757"/>
    </source>
</evidence>
<keyword evidence="1" id="KW-0472">Membrane</keyword>
<keyword evidence="3" id="KW-0012">Acyltransferase</keyword>
<feature type="transmembrane region" description="Helical" evidence="1">
    <location>
        <begin position="209"/>
        <end position="227"/>
    </location>
</feature>
<feature type="domain" description="Acyltransferase 3" evidence="2">
    <location>
        <begin position="16"/>
        <end position="340"/>
    </location>
</feature>
<keyword evidence="4" id="KW-1185">Reference proteome</keyword>
<evidence type="ECO:0000313" key="4">
    <source>
        <dbReference type="Proteomes" id="UP000613011"/>
    </source>
</evidence>
<evidence type="ECO:0000256" key="1">
    <source>
        <dbReference type="SAM" id="Phobius"/>
    </source>
</evidence>
<accession>A0A936ZIA2</accession>
<feature type="transmembrane region" description="Helical" evidence="1">
    <location>
        <begin position="157"/>
        <end position="176"/>
    </location>
</feature>
<dbReference type="Proteomes" id="UP000613011">
    <property type="component" value="Unassembled WGS sequence"/>
</dbReference>
<dbReference type="EMBL" id="JAEQNA010000006">
    <property type="protein sequence ID" value="MBL0421929.1"/>
    <property type="molecule type" value="Genomic_DNA"/>
</dbReference>
<feature type="transmembrane region" description="Helical" evidence="1">
    <location>
        <begin position="101"/>
        <end position="119"/>
    </location>
</feature>
<keyword evidence="3" id="KW-0808">Transferase</keyword>
<name>A0A936ZIA2_9BURK</name>
<feature type="transmembrane region" description="Helical" evidence="1">
    <location>
        <begin position="261"/>
        <end position="279"/>
    </location>
</feature>
<organism evidence="3 4">
    <name type="scientific">Ramlibacter aurantiacus</name>
    <dbReference type="NCBI Taxonomy" id="2801330"/>
    <lineage>
        <taxon>Bacteria</taxon>
        <taxon>Pseudomonadati</taxon>
        <taxon>Pseudomonadota</taxon>
        <taxon>Betaproteobacteria</taxon>
        <taxon>Burkholderiales</taxon>
        <taxon>Comamonadaceae</taxon>
        <taxon>Ramlibacter</taxon>
    </lineage>
</organism>
<dbReference type="AlphaFoldDB" id="A0A936ZIA2"/>
<dbReference type="InterPro" id="IPR050879">
    <property type="entry name" value="Acyltransferase_3"/>
</dbReference>
<keyword evidence="1" id="KW-0812">Transmembrane</keyword>
<dbReference type="PANTHER" id="PTHR23028">
    <property type="entry name" value="ACETYLTRANSFERASE"/>
    <property type="match status" value="1"/>
</dbReference>
<feature type="transmembrane region" description="Helical" evidence="1">
    <location>
        <begin position="324"/>
        <end position="345"/>
    </location>
</feature>
<feature type="transmembrane region" description="Helical" evidence="1">
    <location>
        <begin position="59"/>
        <end position="80"/>
    </location>
</feature>
<reference evidence="3" key="1">
    <citation type="submission" date="2021-01" db="EMBL/GenBank/DDBJ databases">
        <title>Ramlibacter sp. strain AW1 16S ribosomal RNA gene Genome sequencing and assembly.</title>
        <authorList>
            <person name="Kang M."/>
        </authorList>
    </citation>
    <scope>NUCLEOTIDE SEQUENCE</scope>
    <source>
        <strain evidence="3">AW1</strain>
    </source>
</reference>
<dbReference type="Pfam" id="PF01757">
    <property type="entry name" value="Acyl_transf_3"/>
    <property type="match status" value="1"/>
</dbReference>
<protein>
    <submittedName>
        <fullName evidence="3">Acyltransferase</fullName>
    </submittedName>
</protein>
<dbReference type="GO" id="GO:0000271">
    <property type="term" value="P:polysaccharide biosynthetic process"/>
    <property type="evidence" value="ECO:0007669"/>
    <property type="project" value="TreeGrafter"/>
</dbReference>
<feature type="transmembrane region" description="Helical" evidence="1">
    <location>
        <begin position="239"/>
        <end position="255"/>
    </location>
</feature>
<feature type="transmembrane region" description="Helical" evidence="1">
    <location>
        <begin position="299"/>
        <end position="318"/>
    </location>
</feature>
<proteinExistence type="predicted"/>
<dbReference type="PANTHER" id="PTHR23028:SF53">
    <property type="entry name" value="ACYL_TRANSF_3 DOMAIN-CONTAINING PROTEIN"/>
    <property type="match status" value="1"/>
</dbReference>
<gene>
    <name evidence="3" type="ORF">JI739_16385</name>
</gene>
<dbReference type="GO" id="GO:0016747">
    <property type="term" value="F:acyltransferase activity, transferring groups other than amino-acyl groups"/>
    <property type="evidence" value="ECO:0007669"/>
    <property type="project" value="InterPro"/>
</dbReference>
<sequence length="382" mass="41919">MPASLLQESRPVSTRNPWLDQIKALACLAIVGHHLAFYGPMADAVRPALPALIGWLDDYGRMAVQVFLVLGGYFAAAAIAPHGIARQEAFWPALGKRYVRLALPYAAALALAIVVNEIVRTAGFDHESVSATPTWRSVLAHLALLHSIGGFESLSAGVWYVAIDFQLYGLVLLWFWLCRRAGVVPTTAQAVVATVTAASLWWWNRHAALDVWALYFVGSHGLGMMAWWASRSPQASHRLGWTLALAIIGCVALVIEWRTRIAVALAMALLVVVAAHARWPRRVRRWHARPLSWVGERSYSIFLIHFPVSLLVNAGFHLQGYQGVYLNGVGMLLAVSLSLAAGSLLHRFTEVPAPTWPRWARWRRGPAAAKCGPGDGVFPDSH</sequence>
<keyword evidence="1" id="KW-1133">Transmembrane helix</keyword>